<organism evidence="1 2">
    <name type="scientific">Stieleria magnilauensis</name>
    <dbReference type="NCBI Taxonomy" id="2527963"/>
    <lineage>
        <taxon>Bacteria</taxon>
        <taxon>Pseudomonadati</taxon>
        <taxon>Planctomycetota</taxon>
        <taxon>Planctomycetia</taxon>
        <taxon>Pirellulales</taxon>
        <taxon>Pirellulaceae</taxon>
        <taxon>Stieleria</taxon>
    </lineage>
</organism>
<gene>
    <name evidence="1" type="ORF">TBK1r_64410</name>
</gene>
<reference evidence="1 2" key="1">
    <citation type="submission" date="2019-02" db="EMBL/GenBank/DDBJ databases">
        <title>Deep-cultivation of Planctomycetes and their phenomic and genomic characterization uncovers novel biology.</title>
        <authorList>
            <person name="Wiegand S."/>
            <person name="Jogler M."/>
            <person name="Boedeker C."/>
            <person name="Pinto D."/>
            <person name="Vollmers J."/>
            <person name="Rivas-Marin E."/>
            <person name="Kohn T."/>
            <person name="Peeters S.H."/>
            <person name="Heuer A."/>
            <person name="Rast P."/>
            <person name="Oberbeckmann S."/>
            <person name="Bunk B."/>
            <person name="Jeske O."/>
            <person name="Meyerdierks A."/>
            <person name="Storesund J.E."/>
            <person name="Kallscheuer N."/>
            <person name="Luecker S."/>
            <person name="Lage O.M."/>
            <person name="Pohl T."/>
            <person name="Merkel B.J."/>
            <person name="Hornburger P."/>
            <person name="Mueller R.-W."/>
            <person name="Bruemmer F."/>
            <person name="Labrenz M."/>
            <person name="Spormann A.M."/>
            <person name="Op den Camp H."/>
            <person name="Overmann J."/>
            <person name="Amann R."/>
            <person name="Jetten M.S.M."/>
            <person name="Mascher T."/>
            <person name="Medema M.H."/>
            <person name="Devos D.P."/>
            <person name="Kaster A.-K."/>
            <person name="Ovreas L."/>
            <person name="Rohde M."/>
            <person name="Galperin M.Y."/>
            <person name="Jogler C."/>
        </authorList>
    </citation>
    <scope>NUCLEOTIDE SEQUENCE [LARGE SCALE GENOMIC DNA]</scope>
    <source>
        <strain evidence="1 2">TBK1r</strain>
    </source>
</reference>
<keyword evidence="2" id="KW-1185">Reference proteome</keyword>
<proteinExistence type="predicted"/>
<name>A0ABX5Y1K3_9BACT</name>
<protein>
    <submittedName>
        <fullName evidence="1">Uncharacterized protein</fullName>
    </submittedName>
</protein>
<sequence length="201" mass="23045">MPREMIECLDFSTLPSLEVGSTFAGLDSDVESVLHPLPATLDRASAALKFAASMSNTEQEIDGSSVKMREAFFRAALGEFVAMEEMIKYDKPSLQYSKILKCQSPLLHILKQIRNLHVHLLSKVAEHTEVSIRWADQASQMTIWFIEDISMSDFNQLDGAKWYWENDKERMLSWFNDSQRAWGVNYLIQLAVNQYVREAFA</sequence>
<accession>A0ABX5Y1K3</accession>
<dbReference type="EMBL" id="CP036432">
    <property type="protein sequence ID" value="QDV87411.1"/>
    <property type="molecule type" value="Genomic_DNA"/>
</dbReference>
<evidence type="ECO:0000313" key="2">
    <source>
        <dbReference type="Proteomes" id="UP000318081"/>
    </source>
</evidence>
<dbReference type="Proteomes" id="UP000318081">
    <property type="component" value="Chromosome"/>
</dbReference>
<evidence type="ECO:0000313" key="1">
    <source>
        <dbReference type="EMBL" id="QDV87411.1"/>
    </source>
</evidence>